<dbReference type="Proteomes" id="UP000270219">
    <property type="component" value="Unassembled WGS sequence"/>
</dbReference>
<accession>A0A498DE17</accession>
<dbReference type="Pfam" id="PF10676">
    <property type="entry name" value="gerPA"/>
    <property type="match status" value="1"/>
</dbReference>
<comment type="caution">
    <text evidence="1">The sequence shown here is derived from an EMBL/GenBank/DDBJ whole genome shotgun (WGS) entry which is preliminary data.</text>
</comment>
<evidence type="ECO:0000313" key="1">
    <source>
        <dbReference type="EMBL" id="RLL48452.1"/>
    </source>
</evidence>
<evidence type="ECO:0000313" key="2">
    <source>
        <dbReference type="Proteomes" id="UP000270219"/>
    </source>
</evidence>
<dbReference type="OrthoDB" id="2899658at2"/>
<dbReference type="AlphaFoldDB" id="A0A498DE17"/>
<reference evidence="1 2" key="1">
    <citation type="submission" date="2018-10" db="EMBL/GenBank/DDBJ databases">
        <title>Oceanobacillus sp. YLB-02 draft genome.</title>
        <authorList>
            <person name="Yu L."/>
        </authorList>
    </citation>
    <scope>NUCLEOTIDE SEQUENCE [LARGE SCALE GENOMIC DNA]</scope>
    <source>
        <strain evidence="1 2">YLB-02</strain>
    </source>
</reference>
<dbReference type="RefSeq" id="WP_121521606.1">
    <property type="nucleotide sequence ID" value="NZ_RCHR01000001.1"/>
</dbReference>
<protein>
    <submittedName>
        <fullName evidence="1">Spore germination protein</fullName>
    </submittedName>
</protein>
<name>A0A498DE17_9BACI</name>
<keyword evidence="2" id="KW-1185">Reference proteome</keyword>
<dbReference type="InterPro" id="IPR019618">
    <property type="entry name" value="Spore_germination_GerPA"/>
</dbReference>
<organism evidence="1 2">
    <name type="scientific">Oceanobacillus piezotolerans</name>
    <dbReference type="NCBI Taxonomy" id="2448030"/>
    <lineage>
        <taxon>Bacteria</taxon>
        <taxon>Bacillati</taxon>
        <taxon>Bacillota</taxon>
        <taxon>Bacilli</taxon>
        <taxon>Bacillales</taxon>
        <taxon>Bacillaceae</taxon>
        <taxon>Oceanobacillus</taxon>
    </lineage>
</organism>
<proteinExistence type="predicted"/>
<sequence length="77" mass="8343">MFKQINIGKLSVNGLAQNANINIGKNLQNSHTSNLKLNGANFSMGDFSPSFSLIFTSNQDSDISDQDQIENPSSPVQ</sequence>
<gene>
    <name evidence="1" type="ORF">D8M04_04105</name>
</gene>
<dbReference type="EMBL" id="RCHR01000001">
    <property type="protein sequence ID" value="RLL48452.1"/>
    <property type="molecule type" value="Genomic_DNA"/>
</dbReference>